<dbReference type="SMART" id="SM00729">
    <property type="entry name" value="Elp3"/>
    <property type="match status" value="1"/>
</dbReference>
<evidence type="ECO:0000259" key="1">
    <source>
        <dbReference type="SMART" id="SM00729"/>
    </source>
</evidence>
<dbReference type="EMBL" id="MFGM01000009">
    <property type="protein sequence ID" value="OGF38053.1"/>
    <property type="molecule type" value="Genomic_DNA"/>
</dbReference>
<sequence>MTDSDKVLKQILDGTAAAKKLYHFNDEHDPDLPTRYWFQNSQEGMVLFVVFYTQACRWSRCISCSLPSTCASQPVHYKHQINQVYWLMKQPDVKERADRIRKVIISNNGSVLDEATFSSNVLMYLTLHINRYLPHVNRLSIETRPEYVDPCELEFLARALREWENDAQLEIAVGVEVFDDRIRNDVLLKGLQMPVLERLVERMNPYAYRLKCYMMQKPVPGMTGDEAIADIHKAIDYLADLAKRYDKVPINIHVNPTYVARGTILEHAFARGEYAPPTLLDTAKAVLHAEGKPISIFVGLDDEGLAVEGGSFRRAGDETLAEALETFNTRQDFNVLKEALQK</sequence>
<name>A0A1F5TGR3_9BACT</name>
<dbReference type="Proteomes" id="UP000178656">
    <property type="component" value="Unassembled WGS sequence"/>
</dbReference>
<dbReference type="InterPro" id="IPR006638">
    <property type="entry name" value="Elp3/MiaA/NifB-like_rSAM"/>
</dbReference>
<gene>
    <name evidence="2" type="ORF">A2482_00395</name>
</gene>
<proteinExistence type="predicted"/>
<feature type="domain" description="Elp3/MiaA/NifB-like radical SAM core" evidence="1">
    <location>
        <begin position="46"/>
        <end position="288"/>
    </location>
</feature>
<dbReference type="GO" id="GO:0051536">
    <property type="term" value="F:iron-sulfur cluster binding"/>
    <property type="evidence" value="ECO:0007669"/>
    <property type="project" value="InterPro"/>
</dbReference>
<dbReference type="PIRSF" id="PIRSF004954">
    <property type="entry name" value="Radical_SAM"/>
    <property type="match status" value="1"/>
</dbReference>
<accession>A0A1F5TGR3</accession>
<dbReference type="SUPFAM" id="SSF102114">
    <property type="entry name" value="Radical SAM enzymes"/>
    <property type="match status" value="1"/>
</dbReference>
<organism evidence="2 3">
    <name type="scientific">Candidatus Falkowbacteria bacterium RIFOXYC2_FULL_48_21</name>
    <dbReference type="NCBI Taxonomy" id="1798005"/>
    <lineage>
        <taxon>Bacteria</taxon>
        <taxon>Candidatus Falkowiibacteriota</taxon>
    </lineage>
</organism>
<comment type="caution">
    <text evidence="2">The sequence shown here is derived from an EMBL/GenBank/DDBJ whole genome shotgun (WGS) entry which is preliminary data.</text>
</comment>
<dbReference type="AlphaFoldDB" id="A0A1F5TGR3"/>
<protein>
    <recommendedName>
        <fullName evidence="1">Elp3/MiaA/NifB-like radical SAM core domain-containing protein</fullName>
    </recommendedName>
</protein>
<evidence type="ECO:0000313" key="2">
    <source>
        <dbReference type="EMBL" id="OGF38053.1"/>
    </source>
</evidence>
<dbReference type="InterPro" id="IPR005909">
    <property type="entry name" value="RaSEA"/>
</dbReference>
<evidence type="ECO:0000313" key="3">
    <source>
        <dbReference type="Proteomes" id="UP000178656"/>
    </source>
</evidence>
<dbReference type="InterPro" id="IPR058240">
    <property type="entry name" value="rSAM_sf"/>
</dbReference>
<reference evidence="2 3" key="1">
    <citation type="journal article" date="2016" name="Nat. Commun.">
        <title>Thousands of microbial genomes shed light on interconnected biogeochemical processes in an aquifer system.</title>
        <authorList>
            <person name="Anantharaman K."/>
            <person name="Brown C.T."/>
            <person name="Hug L.A."/>
            <person name="Sharon I."/>
            <person name="Castelle C.J."/>
            <person name="Probst A.J."/>
            <person name="Thomas B.C."/>
            <person name="Singh A."/>
            <person name="Wilkins M.J."/>
            <person name="Karaoz U."/>
            <person name="Brodie E.L."/>
            <person name="Williams K.H."/>
            <person name="Hubbard S.S."/>
            <person name="Banfield J.F."/>
        </authorList>
    </citation>
    <scope>NUCLEOTIDE SEQUENCE [LARGE SCALE GENOMIC DNA]</scope>
</reference>
<dbReference type="GO" id="GO:0003824">
    <property type="term" value="F:catalytic activity"/>
    <property type="evidence" value="ECO:0007669"/>
    <property type="project" value="InterPro"/>
</dbReference>